<proteinExistence type="inferred from homology"/>
<feature type="compositionally biased region" description="Basic and acidic residues" evidence="2">
    <location>
        <begin position="688"/>
        <end position="697"/>
    </location>
</feature>
<comment type="similarity">
    <text evidence="1">Belongs to the PPR family. P subfamily.</text>
</comment>
<reference evidence="3 4" key="1">
    <citation type="submission" date="2018-07" db="EMBL/GenBank/DDBJ databases">
        <title>Genome sequencing of oomycete isolates from Chile give support for New Zealand origin for Phytophthora kernoviae and make available the first Nothophytophthora sp. genome.</title>
        <authorList>
            <person name="Studholme D.J."/>
            <person name="Sanfuentes E."/>
            <person name="Panda P."/>
            <person name="Hill R."/>
            <person name="Sambles C."/>
            <person name="Grant M."/>
            <person name="Williams N.M."/>
            <person name="Mcdougal R.L."/>
        </authorList>
    </citation>
    <scope>NUCLEOTIDE SEQUENCE [LARGE SCALE GENOMIC DNA]</scope>
    <source>
        <strain evidence="3">Chile7</strain>
    </source>
</reference>
<evidence type="ECO:0008006" key="5">
    <source>
        <dbReference type="Google" id="ProtNLM"/>
    </source>
</evidence>
<feature type="compositionally biased region" description="Basic residues" evidence="2">
    <location>
        <begin position="698"/>
        <end position="711"/>
    </location>
</feature>
<dbReference type="InterPro" id="IPR050872">
    <property type="entry name" value="PPR_P_subfamily"/>
</dbReference>
<sequence length="1445" mass="164915">MLRPQRSLALLAQALRRPTARSAVPATLSSSWNSFHPQTSLRNASSTPLRGSGDRPTTKKTPSFAIAAAFEGHEDLEEDEGDQHIYGHETNEDSEDKQEKALKAQFRRGMEKKKHWMQSLASQKDFAAVIKSVADCYAPLYAAMGLDGKCPLLAVAGKETNGQEDLETQFQPLRFDDLLTKTTEQEAMALLVIAKQTMLAMAIVEHREKLTEELEKRAENGAGVVLPGPNVMEDENVVTLSTPFRSFYSWAMSTYTLAGRSYYPKLYELYKLAQDGTIYPTANMNNQYSYALINERRYDEAFDFYDLVDRENLPVNVYFYRQLLVAAAATRNVERLQPILDGMRLKGFKLRAIDYLYAIRTYDNVYFFRERQTSNSYQNGSEQVSLTPVDTYATCLERIRKQEETPEEFEEIVDAAQNVLALFDTMIDIDGLTPRDEALFSRVITAAVIAQECERVPEFLALRAEHVGTRAPLHYVSARMAVNALLLLDKHTEAWGLVRETCPKLEPRQYTYVASILEYLSIKTRGPDIVTLMNEMEKLDMLAVFDNGVIKRVLSALCRSVDSVDDEELLKIMTQFDSVFRLSSNSHQLGVFLRECCYYGRLDAMKVTLRQCVSASRNKRPITKGRVAKAIMNRLENAPEGEVDWAFITEVFEATDLFSVKINEDLEDIVKAASRAYEALNQPDGVERAAERQEYVRSQKKKKKTTKKPRREGHLARAKKETMMINGIPVTSSSEVARRRSSWLRSLATARRLTRPLQLQATAHPRDDEDDDRERDAKNQGVTHGTRSLLNHVHPVATDLKLQEVQVQLHSEASTSHQYLLKSMDEKPAALGEMAKVIQERKLAKLQTEADTGEFSSFITIDPPAIADISRARGSLQKMAKELADPRTAVKRESNYQRDRRQLKAATGKLDRMLSKMGKKKDFKQVEAVAYLWEEEFPQFAGQQKHWLIICEHYALALNYQQRFQDVIDRFSCSFQEQTDAKQSEKALFLLSPRLAESIFVAMGHLREASKALQLLDTMQRHGIIVTKIAYFHVLNALLRDERFADFERVMQLCEEIVTKLPGENVPLSLLPMIMMTAAARGEADRAMKFYSHPSDLHLGPYTEFYFDICLQELHGLGENEMLMEMYRNLMVSRGASRELKERVSKYLFRKKVALVTAATRNKQLAVACEILEIMHQHRIAVSHHAIFPLMRALLLDPVGTNDDVDDDVCEENHCHVRVESAEDLRTFFARYSHALEWNAFAFCEAVVAGVRAHRADLVDNLFVYALDCGMPIKYAALEQVVVFYYRMGLINDLERVADMVRALRLNKHIPLGIAVTEIGMAANLRLHRYEEVAVLFEDFATRDGERRRALKRRFMLKSALNAYMSLGRVDEAQAIKLLLHQSNNNLLEGSMFNEENEIEAGKDAEDEEVEEWSDRHANDEKEGRDSNSYHPRDLELPSLRRFDH</sequence>
<feature type="region of interest" description="Disordered" evidence="2">
    <location>
        <begin position="1398"/>
        <end position="1445"/>
    </location>
</feature>
<feature type="region of interest" description="Disordered" evidence="2">
    <location>
        <begin position="755"/>
        <end position="784"/>
    </location>
</feature>
<name>A0A3R7GM60_9STRA</name>
<comment type="caution">
    <text evidence="3">The sequence shown here is derived from an EMBL/GenBank/DDBJ whole genome shotgun (WGS) entry which is preliminary data.</text>
</comment>
<feature type="compositionally biased region" description="Basic and acidic residues" evidence="2">
    <location>
        <begin position="1413"/>
        <end position="1445"/>
    </location>
</feature>
<evidence type="ECO:0000256" key="2">
    <source>
        <dbReference type="SAM" id="MobiDB-lite"/>
    </source>
</evidence>
<feature type="compositionally biased region" description="Acidic residues" evidence="2">
    <location>
        <begin position="1398"/>
        <end position="1412"/>
    </location>
</feature>
<evidence type="ECO:0000313" key="3">
    <source>
        <dbReference type="EMBL" id="RLN67125.1"/>
    </source>
</evidence>
<feature type="region of interest" description="Disordered" evidence="2">
    <location>
        <begin position="688"/>
        <end position="716"/>
    </location>
</feature>
<accession>A0A3R7GM60</accession>
<evidence type="ECO:0000256" key="1">
    <source>
        <dbReference type="ARBA" id="ARBA00007626"/>
    </source>
</evidence>
<feature type="region of interest" description="Disordered" evidence="2">
    <location>
        <begin position="17"/>
        <end position="61"/>
    </location>
</feature>
<evidence type="ECO:0000313" key="4">
    <source>
        <dbReference type="Proteomes" id="UP000284657"/>
    </source>
</evidence>
<feature type="compositionally biased region" description="Polar residues" evidence="2">
    <location>
        <begin position="27"/>
        <end position="49"/>
    </location>
</feature>
<protein>
    <recommendedName>
        <fullName evidence="5">Pentacotripeptide-repeat region of PRORP domain-containing protein</fullName>
    </recommendedName>
</protein>
<organism evidence="3 4">
    <name type="scientific">Phytophthora kernoviae</name>
    <dbReference type="NCBI Taxonomy" id="325452"/>
    <lineage>
        <taxon>Eukaryota</taxon>
        <taxon>Sar</taxon>
        <taxon>Stramenopiles</taxon>
        <taxon>Oomycota</taxon>
        <taxon>Peronosporomycetes</taxon>
        <taxon>Peronosporales</taxon>
        <taxon>Peronosporaceae</taxon>
        <taxon>Phytophthora</taxon>
    </lineage>
</organism>
<dbReference type="PANTHER" id="PTHR46128:SF329">
    <property type="entry name" value="MITOCHONDRIAL GROUP I INTRON SPLICING FACTOR DMR1"/>
    <property type="match status" value="1"/>
</dbReference>
<dbReference type="EMBL" id="MBAD02000478">
    <property type="protein sequence ID" value="RLN67125.1"/>
    <property type="molecule type" value="Genomic_DNA"/>
</dbReference>
<dbReference type="Proteomes" id="UP000284657">
    <property type="component" value="Unassembled WGS sequence"/>
</dbReference>
<dbReference type="PANTHER" id="PTHR46128">
    <property type="entry name" value="MITOCHONDRIAL GROUP I INTRON SPLICING FACTOR CCM1"/>
    <property type="match status" value="1"/>
</dbReference>
<gene>
    <name evidence="3" type="ORF">BBJ29_003430</name>
</gene>